<dbReference type="InterPro" id="IPR051694">
    <property type="entry name" value="Immunoregulatory_rcpt-like"/>
</dbReference>
<reference evidence="7" key="1">
    <citation type="submission" date="2022-11" db="EMBL/GenBank/DDBJ databases">
        <authorList>
            <person name="Petersen C."/>
        </authorList>
    </citation>
    <scope>NUCLEOTIDE SEQUENCE</scope>
    <source>
        <strain evidence="7">IBT 30069</strain>
    </source>
</reference>
<feature type="compositionally biased region" description="Polar residues" evidence="5">
    <location>
        <begin position="215"/>
        <end position="231"/>
    </location>
</feature>
<feature type="region of interest" description="Disordered" evidence="5">
    <location>
        <begin position="211"/>
        <end position="253"/>
    </location>
</feature>
<feature type="compositionally biased region" description="Low complexity" evidence="5">
    <location>
        <begin position="109"/>
        <end position="141"/>
    </location>
</feature>
<dbReference type="PANTHER" id="PTHR15549">
    <property type="entry name" value="PAIRED IMMUNOGLOBULIN-LIKE TYPE 2 RECEPTOR"/>
    <property type="match status" value="1"/>
</dbReference>
<keyword evidence="2 6" id="KW-0812">Transmembrane</keyword>
<dbReference type="AlphaFoldDB" id="A0A9W9GES7"/>
<feature type="transmembrane region" description="Helical" evidence="6">
    <location>
        <begin position="155"/>
        <end position="178"/>
    </location>
</feature>
<sequence length="253" mass="27875">MENFTFPTDAQDTFIVADRVNITWTVVAPTISLYETCGVVQQPLEEQKANNYSYVWIATRDIYKESGCNFVLQPFTEQGESYGNNITSVVFGVSKRYTGDPAPEDYNFSNISSTDTTSSTTSTLPTGASSPSFTSTSTSTPNAQNSHGLSTKSKLGIGLGVPLGVILVAAVILAFMLYRRKARRSTEKVPVITPDRDNLAVLPVFKGQDQRHGRLSQTETVTSMSQASNDTWRSDERNKRLSELMSTERVEMP</sequence>
<evidence type="ECO:0008006" key="9">
    <source>
        <dbReference type="Google" id="ProtNLM"/>
    </source>
</evidence>
<dbReference type="PANTHER" id="PTHR15549:SF6">
    <property type="entry name" value="MID2 DOMAIN-CONTAINING PROTEIN"/>
    <property type="match status" value="1"/>
</dbReference>
<feature type="region of interest" description="Disordered" evidence="5">
    <location>
        <begin position="105"/>
        <end position="150"/>
    </location>
</feature>
<keyword evidence="4 6" id="KW-0472">Membrane</keyword>
<dbReference type="GO" id="GO:0016020">
    <property type="term" value="C:membrane"/>
    <property type="evidence" value="ECO:0007669"/>
    <property type="project" value="UniProtKB-SubCell"/>
</dbReference>
<proteinExistence type="predicted"/>
<evidence type="ECO:0000256" key="4">
    <source>
        <dbReference type="ARBA" id="ARBA00023136"/>
    </source>
</evidence>
<reference evidence="7" key="2">
    <citation type="journal article" date="2023" name="IMA Fungus">
        <title>Comparative genomic study of the Penicillium genus elucidates a diverse pangenome and 15 lateral gene transfer events.</title>
        <authorList>
            <person name="Petersen C."/>
            <person name="Sorensen T."/>
            <person name="Nielsen M.R."/>
            <person name="Sondergaard T.E."/>
            <person name="Sorensen J.L."/>
            <person name="Fitzpatrick D.A."/>
            <person name="Frisvad J.C."/>
            <person name="Nielsen K.L."/>
        </authorList>
    </citation>
    <scope>NUCLEOTIDE SEQUENCE</scope>
    <source>
        <strain evidence="7">IBT 30069</strain>
    </source>
</reference>
<accession>A0A9W9GES7</accession>
<dbReference type="OrthoDB" id="5511210at2759"/>
<dbReference type="EMBL" id="JAPQKH010000001">
    <property type="protein sequence ID" value="KAJ5116950.1"/>
    <property type="molecule type" value="Genomic_DNA"/>
</dbReference>
<name>A0A9W9GES7_9EURO</name>
<evidence type="ECO:0000256" key="6">
    <source>
        <dbReference type="SAM" id="Phobius"/>
    </source>
</evidence>
<evidence type="ECO:0000256" key="1">
    <source>
        <dbReference type="ARBA" id="ARBA00004167"/>
    </source>
</evidence>
<feature type="compositionally biased region" description="Basic and acidic residues" evidence="5">
    <location>
        <begin position="232"/>
        <end position="253"/>
    </location>
</feature>
<evidence type="ECO:0000256" key="3">
    <source>
        <dbReference type="ARBA" id="ARBA00022989"/>
    </source>
</evidence>
<organism evidence="7 8">
    <name type="scientific">Penicillium angulare</name>
    <dbReference type="NCBI Taxonomy" id="116970"/>
    <lineage>
        <taxon>Eukaryota</taxon>
        <taxon>Fungi</taxon>
        <taxon>Dikarya</taxon>
        <taxon>Ascomycota</taxon>
        <taxon>Pezizomycotina</taxon>
        <taxon>Eurotiomycetes</taxon>
        <taxon>Eurotiomycetidae</taxon>
        <taxon>Eurotiales</taxon>
        <taxon>Aspergillaceae</taxon>
        <taxon>Penicillium</taxon>
    </lineage>
</organism>
<keyword evidence="8" id="KW-1185">Reference proteome</keyword>
<protein>
    <recommendedName>
        <fullName evidence="9">Mid2 domain-containing protein</fullName>
    </recommendedName>
</protein>
<comment type="caution">
    <text evidence="7">The sequence shown here is derived from an EMBL/GenBank/DDBJ whole genome shotgun (WGS) entry which is preliminary data.</text>
</comment>
<dbReference type="GO" id="GO:0071944">
    <property type="term" value="C:cell periphery"/>
    <property type="evidence" value="ECO:0007669"/>
    <property type="project" value="UniProtKB-ARBA"/>
</dbReference>
<dbReference type="Proteomes" id="UP001149165">
    <property type="component" value="Unassembled WGS sequence"/>
</dbReference>
<evidence type="ECO:0000256" key="5">
    <source>
        <dbReference type="SAM" id="MobiDB-lite"/>
    </source>
</evidence>
<keyword evidence="3 6" id="KW-1133">Transmembrane helix</keyword>
<comment type="subcellular location">
    <subcellularLocation>
        <location evidence="1">Membrane</location>
        <topology evidence="1">Single-pass membrane protein</topology>
    </subcellularLocation>
</comment>
<gene>
    <name evidence="7" type="ORF">N7456_001298</name>
</gene>
<evidence type="ECO:0000256" key="2">
    <source>
        <dbReference type="ARBA" id="ARBA00022692"/>
    </source>
</evidence>
<evidence type="ECO:0000313" key="7">
    <source>
        <dbReference type="EMBL" id="KAJ5116950.1"/>
    </source>
</evidence>
<evidence type="ECO:0000313" key="8">
    <source>
        <dbReference type="Proteomes" id="UP001149165"/>
    </source>
</evidence>